<evidence type="ECO:0000313" key="1">
    <source>
        <dbReference type="EMBL" id="GAA5497565.1"/>
    </source>
</evidence>
<evidence type="ECO:0008006" key="3">
    <source>
        <dbReference type="Google" id="ProtNLM"/>
    </source>
</evidence>
<reference evidence="1 2" key="1">
    <citation type="submission" date="2024-02" db="EMBL/GenBank/DDBJ databases">
        <title>Rubritalea halochordaticola NBRC 107102.</title>
        <authorList>
            <person name="Ichikawa N."/>
            <person name="Katano-Makiyama Y."/>
            <person name="Hidaka K."/>
        </authorList>
    </citation>
    <scope>NUCLEOTIDE SEQUENCE [LARGE SCALE GENOMIC DNA]</scope>
    <source>
        <strain evidence="1 2">NBRC 107102</strain>
    </source>
</reference>
<dbReference type="RefSeq" id="WP_346190057.1">
    <property type="nucleotide sequence ID" value="NZ_BAABRL010000016.1"/>
</dbReference>
<keyword evidence="2" id="KW-1185">Reference proteome</keyword>
<dbReference type="EMBL" id="BAABRL010000016">
    <property type="protein sequence ID" value="GAA5497565.1"/>
    <property type="molecule type" value="Genomic_DNA"/>
</dbReference>
<proteinExistence type="predicted"/>
<gene>
    <name evidence="1" type="ORF">Rhal01_03761</name>
</gene>
<accession>A0ABP9V4L6</accession>
<dbReference type="Proteomes" id="UP001424741">
    <property type="component" value="Unassembled WGS sequence"/>
</dbReference>
<comment type="caution">
    <text evidence="1">The sequence shown here is derived from an EMBL/GenBank/DDBJ whole genome shotgun (WGS) entry which is preliminary data.</text>
</comment>
<sequence>MKQVHPKELEEVIKLPAPDRYQYFINTVVDWEEAWGLYDDGWAMSASENGDRVFPLWPARAYAEACVEGEWSGYSAEVITLEDLLVGLLPQLVEDGVFPGVFFTPDQGSVDVKAEQLRNDLLEVCEDYE</sequence>
<name>A0ABP9V4L6_9BACT</name>
<organism evidence="1 2">
    <name type="scientific">Rubritalea halochordaticola</name>
    <dbReference type="NCBI Taxonomy" id="714537"/>
    <lineage>
        <taxon>Bacteria</taxon>
        <taxon>Pseudomonadati</taxon>
        <taxon>Verrucomicrobiota</taxon>
        <taxon>Verrucomicrobiia</taxon>
        <taxon>Verrucomicrobiales</taxon>
        <taxon>Rubritaleaceae</taxon>
        <taxon>Rubritalea</taxon>
    </lineage>
</organism>
<protein>
    <recommendedName>
        <fullName evidence="3">DUF2750 domain-containing protein</fullName>
    </recommendedName>
</protein>
<dbReference type="Pfam" id="PF11042">
    <property type="entry name" value="DUF2750"/>
    <property type="match status" value="1"/>
</dbReference>
<evidence type="ECO:0000313" key="2">
    <source>
        <dbReference type="Proteomes" id="UP001424741"/>
    </source>
</evidence>
<dbReference type="InterPro" id="IPR021284">
    <property type="entry name" value="DUF2750"/>
</dbReference>